<dbReference type="CDD" id="cd16454">
    <property type="entry name" value="RING-H2_PA-TM-RING"/>
    <property type="match status" value="1"/>
</dbReference>
<dbReference type="InterPro" id="IPR001841">
    <property type="entry name" value="Znf_RING"/>
</dbReference>
<dbReference type="GO" id="GO:0061630">
    <property type="term" value="F:ubiquitin protein ligase activity"/>
    <property type="evidence" value="ECO:0007669"/>
    <property type="project" value="TreeGrafter"/>
</dbReference>
<keyword evidence="2 4" id="KW-0863">Zinc-finger</keyword>
<evidence type="ECO:0000256" key="3">
    <source>
        <dbReference type="ARBA" id="ARBA00022833"/>
    </source>
</evidence>
<evidence type="ECO:0000313" key="6">
    <source>
        <dbReference type="EnsemblPlants" id="Kaladp0032s0224.1.v1.1.CDS.1"/>
    </source>
</evidence>
<dbReference type="GO" id="GO:0008270">
    <property type="term" value="F:zinc ion binding"/>
    <property type="evidence" value="ECO:0007669"/>
    <property type="project" value="UniProtKB-KW"/>
</dbReference>
<dbReference type="OMA" id="CPDIANN"/>
<dbReference type="PANTHER" id="PTHR45969">
    <property type="entry name" value="RING ZINC FINGER PROTEIN-RELATED"/>
    <property type="match status" value="1"/>
</dbReference>
<name>A0A7N0TC20_KALFE</name>
<sequence length="240" mass="26773">MEESSHSSSSSPSPLVDYYYRLSFALRPKAIRVVLDSEKFKSCNFELLLTYHQETRIQIFPENLSTPPPTPIASSRQDIITPYTVSYRHYIPLRKIQSTRGTKKTVMTILRGCVRLKDEDLKRIVDSVESAKPLWEEESPVVVLVHVDLRDMSVAQLIMPKDALIRQKLTCPSVGGGGGGASTCAICLEEFSRRALVIKTRCGHAFHGSCIARWLIKSGTCPLCRAHLQNTQHSSGADVT</sequence>
<keyword evidence="1" id="KW-0479">Metal-binding</keyword>
<dbReference type="SUPFAM" id="SSF57850">
    <property type="entry name" value="RING/U-box"/>
    <property type="match status" value="1"/>
</dbReference>
<accession>A0A7N0TC20</accession>
<dbReference type="Gene3D" id="3.30.40.10">
    <property type="entry name" value="Zinc/RING finger domain, C3HC4 (zinc finger)"/>
    <property type="match status" value="1"/>
</dbReference>
<dbReference type="InterPro" id="IPR013083">
    <property type="entry name" value="Znf_RING/FYVE/PHD"/>
</dbReference>
<evidence type="ECO:0000256" key="2">
    <source>
        <dbReference type="ARBA" id="ARBA00022771"/>
    </source>
</evidence>
<dbReference type="PROSITE" id="PS50089">
    <property type="entry name" value="ZF_RING_2"/>
    <property type="match status" value="1"/>
</dbReference>
<organism evidence="6 7">
    <name type="scientific">Kalanchoe fedtschenkoi</name>
    <name type="common">Lavender scallops</name>
    <name type="synonym">South American air plant</name>
    <dbReference type="NCBI Taxonomy" id="63787"/>
    <lineage>
        <taxon>Eukaryota</taxon>
        <taxon>Viridiplantae</taxon>
        <taxon>Streptophyta</taxon>
        <taxon>Embryophyta</taxon>
        <taxon>Tracheophyta</taxon>
        <taxon>Spermatophyta</taxon>
        <taxon>Magnoliopsida</taxon>
        <taxon>eudicotyledons</taxon>
        <taxon>Gunneridae</taxon>
        <taxon>Pentapetalae</taxon>
        <taxon>Saxifragales</taxon>
        <taxon>Crassulaceae</taxon>
        <taxon>Kalanchoe</taxon>
    </lineage>
</organism>
<feature type="domain" description="RING-type" evidence="5">
    <location>
        <begin position="184"/>
        <end position="225"/>
    </location>
</feature>
<proteinExistence type="predicted"/>
<evidence type="ECO:0000313" key="7">
    <source>
        <dbReference type="Proteomes" id="UP000594263"/>
    </source>
</evidence>
<dbReference type="AlphaFoldDB" id="A0A7N0TC20"/>
<dbReference type="SMART" id="SM00184">
    <property type="entry name" value="RING"/>
    <property type="match status" value="1"/>
</dbReference>
<protein>
    <recommendedName>
        <fullName evidence="5">RING-type domain-containing protein</fullName>
    </recommendedName>
</protein>
<dbReference type="GO" id="GO:0016567">
    <property type="term" value="P:protein ubiquitination"/>
    <property type="evidence" value="ECO:0007669"/>
    <property type="project" value="TreeGrafter"/>
</dbReference>
<dbReference type="PANTHER" id="PTHR45969:SF69">
    <property type="entry name" value="FINGER DOMAIN PROTEIN, PUTATIVE (AFU_ORTHOLOGUE AFUA_3G12190)-RELATED"/>
    <property type="match status" value="1"/>
</dbReference>
<reference evidence="6" key="1">
    <citation type="submission" date="2021-01" db="UniProtKB">
        <authorList>
            <consortium name="EnsemblPlants"/>
        </authorList>
    </citation>
    <scope>IDENTIFICATION</scope>
</reference>
<dbReference type="Pfam" id="PF13639">
    <property type="entry name" value="zf-RING_2"/>
    <property type="match status" value="1"/>
</dbReference>
<evidence type="ECO:0000256" key="1">
    <source>
        <dbReference type="ARBA" id="ARBA00022723"/>
    </source>
</evidence>
<dbReference type="Gramene" id="Kaladp0032s0224.1.v1.1">
    <property type="protein sequence ID" value="Kaladp0032s0224.1.v1.1.CDS.1"/>
    <property type="gene ID" value="Kaladp0032s0224.v1.1"/>
</dbReference>
<keyword evidence="3" id="KW-0862">Zinc</keyword>
<evidence type="ECO:0000259" key="5">
    <source>
        <dbReference type="PROSITE" id="PS50089"/>
    </source>
</evidence>
<keyword evidence="7" id="KW-1185">Reference proteome</keyword>
<dbReference type="Proteomes" id="UP000594263">
    <property type="component" value="Unplaced"/>
</dbReference>
<dbReference type="EnsemblPlants" id="Kaladp0032s0224.1.v1.1">
    <property type="protein sequence ID" value="Kaladp0032s0224.1.v1.1.CDS.1"/>
    <property type="gene ID" value="Kaladp0032s0224.v1.1"/>
</dbReference>
<evidence type="ECO:0000256" key="4">
    <source>
        <dbReference type="PROSITE-ProRule" id="PRU00175"/>
    </source>
</evidence>